<feature type="compositionally biased region" description="Basic and acidic residues" evidence="1">
    <location>
        <begin position="30"/>
        <end position="51"/>
    </location>
</feature>
<evidence type="ECO:0000256" key="1">
    <source>
        <dbReference type="SAM" id="MobiDB-lite"/>
    </source>
</evidence>
<dbReference type="Proteomes" id="UP001589887">
    <property type="component" value="Unassembled WGS sequence"/>
</dbReference>
<keyword evidence="3" id="KW-1185">Reference proteome</keyword>
<organism evidence="2 3">
    <name type="scientific">Streptomyces noboritoensis</name>
    <dbReference type="NCBI Taxonomy" id="67337"/>
    <lineage>
        <taxon>Bacteria</taxon>
        <taxon>Bacillati</taxon>
        <taxon>Actinomycetota</taxon>
        <taxon>Actinomycetes</taxon>
        <taxon>Kitasatosporales</taxon>
        <taxon>Streptomycetaceae</taxon>
        <taxon>Streptomyces</taxon>
    </lineage>
</organism>
<evidence type="ECO:0000313" key="3">
    <source>
        <dbReference type="Proteomes" id="UP001589887"/>
    </source>
</evidence>
<comment type="caution">
    <text evidence="2">The sequence shown here is derived from an EMBL/GenBank/DDBJ whole genome shotgun (WGS) entry which is preliminary data.</text>
</comment>
<protein>
    <submittedName>
        <fullName evidence="2">Uncharacterized protein</fullName>
    </submittedName>
</protein>
<proteinExistence type="predicted"/>
<name>A0ABV6TD49_9ACTN</name>
<reference evidence="2 3" key="1">
    <citation type="submission" date="2024-09" db="EMBL/GenBank/DDBJ databases">
        <authorList>
            <person name="Sun Q."/>
            <person name="Mori K."/>
        </authorList>
    </citation>
    <scope>NUCLEOTIDE SEQUENCE [LARGE SCALE GENOMIC DNA]</scope>
    <source>
        <strain evidence="2 3">JCM 4557</strain>
    </source>
</reference>
<evidence type="ECO:0000313" key="2">
    <source>
        <dbReference type="EMBL" id="MFC0843714.1"/>
    </source>
</evidence>
<accession>A0ABV6TD49</accession>
<sequence>MTTISLGFFSPAGAVSITTSRIASACRAAVGERRRSRSLQERTDTTDRLRP</sequence>
<gene>
    <name evidence="2" type="ORF">ACFH04_08270</name>
</gene>
<dbReference type="EMBL" id="JBHMQV010000009">
    <property type="protein sequence ID" value="MFC0843714.1"/>
    <property type="molecule type" value="Genomic_DNA"/>
</dbReference>
<feature type="region of interest" description="Disordered" evidence="1">
    <location>
        <begin position="27"/>
        <end position="51"/>
    </location>
</feature>
<dbReference type="RefSeq" id="WP_394317410.1">
    <property type="nucleotide sequence ID" value="NZ_JBHMQV010000009.1"/>
</dbReference>